<evidence type="ECO:0000256" key="5">
    <source>
        <dbReference type="SAM" id="Phobius"/>
    </source>
</evidence>
<keyword evidence="6" id="KW-0808">Transferase</keyword>
<name>A0A1G5GC53_9BACT</name>
<evidence type="ECO:0000256" key="1">
    <source>
        <dbReference type="ARBA" id="ARBA00004127"/>
    </source>
</evidence>
<dbReference type="PANTHER" id="PTHR12714:SF24">
    <property type="entry name" value="SLR1182 PROTEIN"/>
    <property type="match status" value="1"/>
</dbReference>
<feature type="transmembrane region" description="Helical" evidence="5">
    <location>
        <begin position="94"/>
        <end position="121"/>
    </location>
</feature>
<dbReference type="STRING" id="419481.SAMN05216233_11075"/>
<dbReference type="GO" id="GO:0012505">
    <property type="term" value="C:endomembrane system"/>
    <property type="evidence" value="ECO:0007669"/>
    <property type="project" value="UniProtKB-SubCell"/>
</dbReference>
<feature type="transmembrane region" description="Helical" evidence="5">
    <location>
        <begin position="12"/>
        <end position="36"/>
    </location>
</feature>
<dbReference type="GO" id="GO:0032259">
    <property type="term" value="P:methylation"/>
    <property type="evidence" value="ECO:0007669"/>
    <property type="project" value="UniProtKB-KW"/>
</dbReference>
<keyword evidence="4 5" id="KW-0472">Membrane</keyword>
<keyword evidence="2 5" id="KW-0812">Transmembrane</keyword>
<comment type="subcellular location">
    <subcellularLocation>
        <location evidence="1">Endomembrane system</location>
        <topology evidence="1">Multi-pass membrane protein</topology>
    </subcellularLocation>
</comment>
<dbReference type="Pfam" id="PF04191">
    <property type="entry name" value="PEMT"/>
    <property type="match status" value="1"/>
</dbReference>
<evidence type="ECO:0000256" key="2">
    <source>
        <dbReference type="ARBA" id="ARBA00022692"/>
    </source>
</evidence>
<dbReference type="Proteomes" id="UP000198870">
    <property type="component" value="Unassembled WGS sequence"/>
</dbReference>
<dbReference type="AlphaFoldDB" id="A0A1G5GC53"/>
<protein>
    <submittedName>
        <fullName evidence="6">Protein-S-isoprenylcysteine O-methyltransferase Ste14</fullName>
    </submittedName>
</protein>
<dbReference type="Gene3D" id="1.20.120.1630">
    <property type="match status" value="1"/>
</dbReference>
<reference evidence="6 7" key="1">
    <citation type="submission" date="2016-10" db="EMBL/GenBank/DDBJ databases">
        <authorList>
            <person name="de Groot N.N."/>
        </authorList>
    </citation>
    <scope>NUCLEOTIDE SEQUENCE [LARGE SCALE GENOMIC DNA]</scope>
    <source>
        <strain evidence="6 7">AA1</strain>
    </source>
</reference>
<dbReference type="OrthoDB" id="9811969at2"/>
<evidence type="ECO:0000256" key="3">
    <source>
        <dbReference type="ARBA" id="ARBA00022989"/>
    </source>
</evidence>
<keyword evidence="3 5" id="KW-1133">Transmembrane helix</keyword>
<accession>A0A1G5GC53</accession>
<evidence type="ECO:0000256" key="4">
    <source>
        <dbReference type="ARBA" id="ARBA00023136"/>
    </source>
</evidence>
<dbReference type="EMBL" id="FMUX01000010">
    <property type="protein sequence ID" value="SCY49133.1"/>
    <property type="molecule type" value="Genomic_DNA"/>
</dbReference>
<dbReference type="RefSeq" id="WP_092211354.1">
    <property type="nucleotide sequence ID" value="NZ_FMUX01000010.1"/>
</dbReference>
<feature type="transmembrane region" description="Helical" evidence="5">
    <location>
        <begin position="42"/>
        <end position="60"/>
    </location>
</feature>
<gene>
    <name evidence="6" type="ORF">SAMN05216233_11075</name>
</gene>
<dbReference type="InterPro" id="IPR007318">
    <property type="entry name" value="Phopholipid_MeTrfase"/>
</dbReference>
<organism evidence="6 7">
    <name type="scientific">Desulfoluna spongiiphila</name>
    <dbReference type="NCBI Taxonomy" id="419481"/>
    <lineage>
        <taxon>Bacteria</taxon>
        <taxon>Pseudomonadati</taxon>
        <taxon>Thermodesulfobacteriota</taxon>
        <taxon>Desulfobacteria</taxon>
        <taxon>Desulfobacterales</taxon>
        <taxon>Desulfolunaceae</taxon>
        <taxon>Desulfoluna</taxon>
    </lineage>
</organism>
<keyword evidence="6" id="KW-0489">Methyltransferase</keyword>
<keyword evidence="7" id="KW-1185">Reference proteome</keyword>
<dbReference type="PANTHER" id="PTHR12714">
    <property type="entry name" value="PROTEIN-S ISOPRENYLCYSTEINE O-METHYLTRANSFERASE"/>
    <property type="match status" value="1"/>
</dbReference>
<evidence type="ECO:0000313" key="6">
    <source>
        <dbReference type="EMBL" id="SCY49133.1"/>
    </source>
</evidence>
<sequence>MAHLELKIPPVLVTALFGFFMWATTLVVPGSGLPLWLRGTAFGLGCGAGAFFIATGVLSFRRAGTTVNPLAPGATTFVTTGIYRRSRNPMYVGLLLLLVGWGLLLANVGALLWTALFVPYISRFQIQPEERALEKRFGEAFTSYKKKVPRWL</sequence>
<evidence type="ECO:0000313" key="7">
    <source>
        <dbReference type="Proteomes" id="UP000198870"/>
    </source>
</evidence>
<proteinExistence type="predicted"/>
<dbReference type="GO" id="GO:0008168">
    <property type="term" value="F:methyltransferase activity"/>
    <property type="evidence" value="ECO:0007669"/>
    <property type="project" value="UniProtKB-KW"/>
</dbReference>